<evidence type="ECO:0000256" key="2">
    <source>
        <dbReference type="ARBA" id="ARBA00022827"/>
    </source>
</evidence>
<feature type="compositionally biased region" description="Low complexity" evidence="3">
    <location>
        <begin position="463"/>
        <end position="488"/>
    </location>
</feature>
<feature type="region of interest" description="Disordered" evidence="3">
    <location>
        <begin position="455"/>
        <end position="496"/>
    </location>
</feature>
<reference evidence="5" key="2">
    <citation type="submission" date="2024-10" db="UniProtKB">
        <authorList>
            <consortium name="EnsemblProtists"/>
        </authorList>
    </citation>
    <scope>IDENTIFICATION</scope>
</reference>
<dbReference type="EnsemblProtists" id="EOD14332">
    <property type="protein sequence ID" value="EOD14332"/>
    <property type="gene ID" value="EMIHUDRAFT_427681"/>
</dbReference>
<keyword evidence="6" id="KW-1185">Reference proteome</keyword>
<dbReference type="HOGENOM" id="CLU_606425_0_0_1"/>
<accession>A0A0D3ISU7</accession>
<evidence type="ECO:0000259" key="4">
    <source>
        <dbReference type="PROSITE" id="PS51387"/>
    </source>
</evidence>
<dbReference type="PaxDb" id="2903-EOD14332"/>
<dbReference type="InterPro" id="IPR016164">
    <property type="entry name" value="FAD-linked_Oxase-like_C"/>
</dbReference>
<evidence type="ECO:0000256" key="3">
    <source>
        <dbReference type="SAM" id="MobiDB-lite"/>
    </source>
</evidence>
<dbReference type="GO" id="GO:0004458">
    <property type="term" value="F:D-lactate dehydrogenase (cytochrome) activity"/>
    <property type="evidence" value="ECO:0007669"/>
    <property type="project" value="TreeGrafter"/>
</dbReference>
<dbReference type="GO" id="GO:0008720">
    <property type="term" value="F:D-lactate dehydrogenase (NAD+) activity"/>
    <property type="evidence" value="ECO:0007669"/>
    <property type="project" value="TreeGrafter"/>
</dbReference>
<dbReference type="Proteomes" id="UP000013827">
    <property type="component" value="Unassembled WGS sequence"/>
</dbReference>
<dbReference type="InterPro" id="IPR016169">
    <property type="entry name" value="FAD-bd_PCMH_sub2"/>
</dbReference>
<dbReference type="GeneID" id="17260534"/>
<dbReference type="STRING" id="2903.R1BX32"/>
<dbReference type="Pfam" id="PF01565">
    <property type="entry name" value="FAD_binding_4"/>
    <property type="match status" value="1"/>
</dbReference>
<protein>
    <recommendedName>
        <fullName evidence="4">FAD-binding PCMH-type domain-containing protein</fullName>
    </recommendedName>
</protein>
<keyword evidence="1" id="KW-0285">Flavoprotein</keyword>
<organism evidence="5 6">
    <name type="scientific">Emiliania huxleyi (strain CCMP1516)</name>
    <dbReference type="NCBI Taxonomy" id="280463"/>
    <lineage>
        <taxon>Eukaryota</taxon>
        <taxon>Haptista</taxon>
        <taxon>Haptophyta</taxon>
        <taxon>Prymnesiophyceae</taxon>
        <taxon>Isochrysidales</taxon>
        <taxon>Noelaerhabdaceae</taxon>
        <taxon>Emiliania</taxon>
    </lineage>
</organism>
<keyword evidence="2" id="KW-0274">FAD</keyword>
<reference evidence="6" key="1">
    <citation type="journal article" date="2013" name="Nature">
        <title>Pan genome of the phytoplankton Emiliania underpins its global distribution.</title>
        <authorList>
            <person name="Read B.A."/>
            <person name="Kegel J."/>
            <person name="Klute M.J."/>
            <person name="Kuo A."/>
            <person name="Lefebvre S.C."/>
            <person name="Maumus F."/>
            <person name="Mayer C."/>
            <person name="Miller J."/>
            <person name="Monier A."/>
            <person name="Salamov A."/>
            <person name="Young J."/>
            <person name="Aguilar M."/>
            <person name="Claverie J.M."/>
            <person name="Frickenhaus S."/>
            <person name="Gonzalez K."/>
            <person name="Herman E.K."/>
            <person name="Lin Y.C."/>
            <person name="Napier J."/>
            <person name="Ogata H."/>
            <person name="Sarno A.F."/>
            <person name="Shmutz J."/>
            <person name="Schroeder D."/>
            <person name="de Vargas C."/>
            <person name="Verret F."/>
            <person name="von Dassow P."/>
            <person name="Valentin K."/>
            <person name="Van de Peer Y."/>
            <person name="Wheeler G."/>
            <person name="Dacks J.B."/>
            <person name="Delwiche C.F."/>
            <person name="Dyhrman S.T."/>
            <person name="Glockner G."/>
            <person name="John U."/>
            <person name="Richards T."/>
            <person name="Worden A.Z."/>
            <person name="Zhang X."/>
            <person name="Grigoriev I.V."/>
            <person name="Allen A.E."/>
            <person name="Bidle K."/>
            <person name="Borodovsky M."/>
            <person name="Bowler C."/>
            <person name="Brownlee C."/>
            <person name="Cock J.M."/>
            <person name="Elias M."/>
            <person name="Gladyshev V.N."/>
            <person name="Groth M."/>
            <person name="Guda C."/>
            <person name="Hadaegh A."/>
            <person name="Iglesias-Rodriguez M.D."/>
            <person name="Jenkins J."/>
            <person name="Jones B.M."/>
            <person name="Lawson T."/>
            <person name="Leese F."/>
            <person name="Lindquist E."/>
            <person name="Lobanov A."/>
            <person name="Lomsadze A."/>
            <person name="Malik S.B."/>
            <person name="Marsh M.E."/>
            <person name="Mackinder L."/>
            <person name="Mock T."/>
            <person name="Mueller-Roeber B."/>
            <person name="Pagarete A."/>
            <person name="Parker M."/>
            <person name="Probert I."/>
            <person name="Quesneville H."/>
            <person name="Raines C."/>
            <person name="Rensing S.A."/>
            <person name="Riano-Pachon D.M."/>
            <person name="Richier S."/>
            <person name="Rokitta S."/>
            <person name="Shiraiwa Y."/>
            <person name="Soanes D.M."/>
            <person name="van der Giezen M."/>
            <person name="Wahlund T.M."/>
            <person name="Williams B."/>
            <person name="Wilson W."/>
            <person name="Wolfe G."/>
            <person name="Wurch L.L."/>
        </authorList>
    </citation>
    <scope>NUCLEOTIDE SEQUENCE</scope>
</reference>
<name>A0A0D3ISU7_EMIH1</name>
<dbReference type="Gene3D" id="3.30.465.10">
    <property type="match status" value="1"/>
</dbReference>
<proteinExistence type="predicted"/>
<dbReference type="InterPro" id="IPR006094">
    <property type="entry name" value="Oxid_FAD_bind_N"/>
</dbReference>
<dbReference type="GO" id="GO:0071949">
    <property type="term" value="F:FAD binding"/>
    <property type="evidence" value="ECO:0007669"/>
    <property type="project" value="InterPro"/>
</dbReference>
<dbReference type="PANTHER" id="PTHR11748">
    <property type="entry name" value="D-LACTATE DEHYDROGENASE"/>
    <property type="match status" value="1"/>
</dbReference>
<dbReference type="RefSeq" id="XP_005766761.1">
    <property type="nucleotide sequence ID" value="XM_005766704.1"/>
</dbReference>
<evidence type="ECO:0000313" key="6">
    <source>
        <dbReference type="Proteomes" id="UP000013827"/>
    </source>
</evidence>
<feature type="domain" description="FAD-binding PCMH-type" evidence="4">
    <location>
        <begin position="14"/>
        <end position="193"/>
    </location>
</feature>
<dbReference type="eggNOG" id="ENOG502SKRE">
    <property type="taxonomic scope" value="Eukaryota"/>
</dbReference>
<dbReference type="InterPro" id="IPR016166">
    <property type="entry name" value="FAD-bd_PCMH"/>
</dbReference>
<evidence type="ECO:0000256" key="1">
    <source>
        <dbReference type="ARBA" id="ARBA00022630"/>
    </source>
</evidence>
<dbReference type="GO" id="GO:1903457">
    <property type="term" value="P:lactate catabolic process"/>
    <property type="evidence" value="ECO:0007669"/>
    <property type="project" value="TreeGrafter"/>
</dbReference>
<evidence type="ECO:0000313" key="5">
    <source>
        <dbReference type="EnsemblProtists" id="EOD14332"/>
    </source>
</evidence>
<sequence length="516" mass="54360">MNERYSPLLKPQLTGRVADALVLATSEADVVASLAAAVRHRVFVTTRGAGTGNYGQAAPPPSSSALCDLEPPLYFLFASCVSFFIGVKLCDLEDHARQHGWELRQHPSTRRTASVGGFVAGGSTGHGALLHGGLSEAGAPLGSDGAVLGLRVVTAEDQTPRVLELSGRDVFPVVHAYGTNGVITSVELPLARAQAWSDVTAAFPSLDAAAAFALDVANAPAVVKRGISVFQAPIAHNAHGRDGAMAAGGDARHVAMVQCSPPGVGPVERLCAEHGGLTTRVVKATEAPRPMYEFGWNHTTLHALRADKSVTYLQCVLEPSSALGLLRRVSEEFDPSELLQHLEVVNFGGRAGFASLALLWPKGETGEAANQRLREILSWHEANGIPVFDPHTHVLEDGGMKVTDWAQLGFKRRVDPHGLLNPGKMRAWEEQSATADTSDPRGAFAASYRIADTSAVGSGPNVATSATAADASSTAADSFGTHASSPGSGRRRPRSRLWGEWSTADFAEADLSQAVR</sequence>
<dbReference type="InterPro" id="IPR036318">
    <property type="entry name" value="FAD-bd_PCMH-like_sf"/>
</dbReference>
<dbReference type="PANTHER" id="PTHR11748:SF119">
    <property type="entry name" value="D-2-HYDROXYGLUTARATE DEHYDROGENASE"/>
    <property type="match status" value="1"/>
</dbReference>
<dbReference type="PROSITE" id="PS51387">
    <property type="entry name" value="FAD_PCMH"/>
    <property type="match status" value="1"/>
</dbReference>
<dbReference type="SUPFAM" id="SSF55103">
    <property type="entry name" value="FAD-linked oxidases, C-terminal domain"/>
    <property type="match status" value="1"/>
</dbReference>
<dbReference type="KEGG" id="ehx:EMIHUDRAFT_427681"/>
<dbReference type="SUPFAM" id="SSF56176">
    <property type="entry name" value="FAD-binding/transporter-associated domain-like"/>
    <property type="match status" value="1"/>
</dbReference>
<dbReference type="AlphaFoldDB" id="A0A0D3ISU7"/>